<evidence type="ECO:0000256" key="22">
    <source>
        <dbReference type="ARBA" id="ARBA00023166"/>
    </source>
</evidence>
<dbReference type="EC" id="1.3.1.72" evidence="6"/>
<dbReference type="InterPro" id="IPR036318">
    <property type="entry name" value="FAD-bd_PCMH-like_sf"/>
</dbReference>
<dbReference type="Proteomes" id="UP001168821">
    <property type="component" value="Unassembled WGS sequence"/>
</dbReference>
<comment type="subunit">
    <text evidence="5">Homodimer.</text>
</comment>
<sequence>MAHKPDGLFEYILIHYRWVFVCLFLLPASFLFDIWLYFRNWIVFKLSSAPKQHNSKVKHVQEQVRKWAKKGKKQFICTARPGWQTVSFRRPKYKKTMYNIDVNLVDVLDIDLDKKTVRVEPLVTMGQLTATLNPLGWTIPVVPELDDLTVGGLVMGTGIESSSHQYGLFQHICTSYELVLSDGIVVTCSSEENSDLFYSVPWSYGTLGILTAVEIRLIPAKKYVKLTYKPVRQLEKITQETELASKNLENEFVETLVYGKDDAVVMTGVQTDDVDNRKVNAIGKWYKPWFFKHVEAILKKNKTVVEYVPLRDYYHRHTRSIFWELQDIIPFGNNVVFRYLFGWVVPPKVSLLKLTQTDAIKKLYENNHVIQDMLVPIETLKTSIEKFHETMEIYPMWVCPFKLFANPGMVHPAKNTAAVYVDIGVYGVPKATNFSAIEATRKIEKFVIDANGFQMLYADTYMSREEFRRMFDHSLYDEMRTRLGCKEAFAEVYDKVNRTARD</sequence>
<keyword evidence="18" id="KW-0333">Golgi apparatus</keyword>
<evidence type="ECO:0000256" key="15">
    <source>
        <dbReference type="ARBA" id="ARBA00022857"/>
    </source>
</evidence>
<evidence type="ECO:0000256" key="1">
    <source>
        <dbReference type="ARBA" id="ARBA00001974"/>
    </source>
</evidence>
<name>A0AA38M0Z0_9CUCU</name>
<evidence type="ECO:0000256" key="14">
    <source>
        <dbReference type="ARBA" id="ARBA00022827"/>
    </source>
</evidence>
<evidence type="ECO:0000256" key="7">
    <source>
        <dbReference type="ARBA" id="ARBA00019086"/>
    </source>
</evidence>
<keyword evidence="12" id="KW-0732">Signal</keyword>
<feature type="domain" description="FAD-binding PCMH-type" evidence="30">
    <location>
        <begin position="44"/>
        <end position="220"/>
    </location>
</feature>
<dbReference type="AlphaFoldDB" id="A0AA38M0Z0"/>
<keyword evidence="10" id="KW-0285">Flavoprotein</keyword>
<dbReference type="InterPro" id="IPR006094">
    <property type="entry name" value="Oxid_FAD_bind_N"/>
</dbReference>
<dbReference type="GO" id="GO:0005777">
    <property type="term" value="C:peroxisome"/>
    <property type="evidence" value="ECO:0007669"/>
    <property type="project" value="UniProtKB-SubCell"/>
</dbReference>
<dbReference type="GO" id="GO:0050614">
    <property type="term" value="F:Delta24-sterol reductase activity"/>
    <property type="evidence" value="ECO:0007669"/>
    <property type="project" value="UniProtKB-EC"/>
</dbReference>
<evidence type="ECO:0000256" key="10">
    <source>
        <dbReference type="ARBA" id="ARBA00022630"/>
    </source>
</evidence>
<proteinExistence type="predicted"/>
<dbReference type="InterPro" id="IPR016169">
    <property type="entry name" value="FAD-bd_PCMH_sub2"/>
</dbReference>
<keyword evidence="20 29" id="KW-0472">Membrane</keyword>
<evidence type="ECO:0000313" key="32">
    <source>
        <dbReference type="Proteomes" id="UP001168821"/>
    </source>
</evidence>
<dbReference type="Gene3D" id="3.30.465.10">
    <property type="match status" value="1"/>
</dbReference>
<evidence type="ECO:0000256" key="3">
    <source>
        <dbReference type="ARBA" id="ARBA00004275"/>
    </source>
</evidence>
<dbReference type="SUPFAM" id="SSF55103">
    <property type="entry name" value="FAD-linked oxidases, C-terminal domain"/>
    <property type="match status" value="1"/>
</dbReference>
<evidence type="ECO:0000256" key="17">
    <source>
        <dbReference type="ARBA" id="ARBA00023002"/>
    </source>
</evidence>
<evidence type="ECO:0000256" key="28">
    <source>
        <dbReference type="ARBA" id="ARBA00080612"/>
    </source>
</evidence>
<evidence type="ECO:0000256" key="2">
    <source>
        <dbReference type="ARBA" id="ARBA00004194"/>
    </source>
</evidence>
<dbReference type="GO" id="GO:0000139">
    <property type="term" value="C:Golgi membrane"/>
    <property type="evidence" value="ECO:0007669"/>
    <property type="project" value="UniProtKB-SubCell"/>
</dbReference>
<dbReference type="InterPro" id="IPR040165">
    <property type="entry name" value="Diminuto-like"/>
</dbReference>
<keyword evidence="11 29" id="KW-0812">Transmembrane</keyword>
<evidence type="ECO:0000256" key="20">
    <source>
        <dbReference type="ARBA" id="ARBA00023136"/>
    </source>
</evidence>
<keyword evidence="22" id="KW-1207">Sterol metabolism</keyword>
<evidence type="ECO:0000256" key="27">
    <source>
        <dbReference type="ARBA" id="ARBA00078485"/>
    </source>
</evidence>
<protein>
    <recommendedName>
        <fullName evidence="7">Delta(24)-sterol reductase</fullName>
        <ecNumber evidence="6">1.3.1.72</ecNumber>
    </recommendedName>
    <alternativeName>
        <fullName evidence="27">24-dehydrocholesterol reductase</fullName>
    </alternativeName>
    <alternativeName>
        <fullName evidence="28">3-beta-hydroxysterol Delta-24-reductase</fullName>
    </alternativeName>
</protein>
<evidence type="ECO:0000256" key="23">
    <source>
        <dbReference type="ARBA" id="ARBA00023221"/>
    </source>
</evidence>
<dbReference type="GO" id="GO:0071949">
    <property type="term" value="F:FAD binding"/>
    <property type="evidence" value="ECO:0007669"/>
    <property type="project" value="InterPro"/>
</dbReference>
<keyword evidence="19" id="KW-0443">Lipid metabolism</keyword>
<keyword evidence="14" id="KW-0274">FAD</keyword>
<keyword evidence="9" id="KW-0153">Cholesterol metabolism</keyword>
<evidence type="ECO:0000256" key="6">
    <source>
        <dbReference type="ARBA" id="ARBA00012405"/>
    </source>
</evidence>
<evidence type="ECO:0000256" key="5">
    <source>
        <dbReference type="ARBA" id="ARBA00011738"/>
    </source>
</evidence>
<evidence type="ECO:0000256" key="13">
    <source>
        <dbReference type="ARBA" id="ARBA00022824"/>
    </source>
</evidence>
<dbReference type="PANTHER" id="PTHR10801">
    <property type="entry name" value="24-DEHYDROCHOLESTEROL REDUCTASE"/>
    <property type="match status" value="1"/>
</dbReference>
<dbReference type="GO" id="GO:0000246">
    <property type="term" value="F:Delta24(24-1) sterol reductase activity"/>
    <property type="evidence" value="ECO:0007669"/>
    <property type="project" value="TreeGrafter"/>
</dbReference>
<keyword evidence="13" id="KW-0256">Endoplasmic reticulum</keyword>
<evidence type="ECO:0000256" key="16">
    <source>
        <dbReference type="ARBA" id="ARBA00022989"/>
    </source>
</evidence>
<keyword evidence="32" id="KW-1185">Reference proteome</keyword>
<evidence type="ECO:0000259" key="30">
    <source>
        <dbReference type="PROSITE" id="PS51387"/>
    </source>
</evidence>
<gene>
    <name evidence="31" type="ORF">Zmor_003137</name>
</gene>
<dbReference type="SUPFAM" id="SSF56176">
    <property type="entry name" value="FAD-binding/transporter-associated domain-like"/>
    <property type="match status" value="1"/>
</dbReference>
<keyword evidence="16 29" id="KW-1133">Transmembrane helix</keyword>
<dbReference type="InterPro" id="IPR016166">
    <property type="entry name" value="FAD-bd_PCMH"/>
</dbReference>
<reference evidence="31" key="1">
    <citation type="journal article" date="2023" name="G3 (Bethesda)">
        <title>Whole genome assemblies of Zophobas morio and Tenebrio molitor.</title>
        <authorList>
            <person name="Kaur S."/>
            <person name="Stinson S.A."/>
            <person name="diCenzo G.C."/>
        </authorList>
    </citation>
    <scope>NUCLEOTIDE SEQUENCE</scope>
    <source>
        <strain evidence="31">QUZm001</strain>
    </source>
</reference>
<comment type="caution">
    <text evidence="31">The sequence shown here is derived from an EMBL/GenBank/DDBJ whole genome shotgun (WGS) entry which is preliminary data.</text>
</comment>
<dbReference type="Pfam" id="PF01565">
    <property type="entry name" value="FAD_binding_4"/>
    <property type="match status" value="1"/>
</dbReference>
<dbReference type="GO" id="GO:0008203">
    <property type="term" value="P:cholesterol metabolic process"/>
    <property type="evidence" value="ECO:0007669"/>
    <property type="project" value="UniProtKB-KW"/>
</dbReference>
<accession>A0AA38M0Z0</accession>
<evidence type="ECO:0000256" key="29">
    <source>
        <dbReference type="SAM" id="Phobius"/>
    </source>
</evidence>
<dbReference type="PANTHER" id="PTHR10801:SF0">
    <property type="entry name" value="DELTA(24)-STEROL REDUCTASE"/>
    <property type="match status" value="1"/>
</dbReference>
<keyword evidence="21" id="KW-0576">Peroxisome</keyword>
<feature type="transmembrane region" description="Helical" evidence="29">
    <location>
        <begin position="18"/>
        <end position="38"/>
    </location>
</feature>
<keyword evidence="15" id="KW-0521">NADP</keyword>
<comment type="function">
    <text evidence="26">Catalyzes the reduction of the delta-24 double bond of sterol intermediates during cholesterol biosynthesis. In addition to its cholesterol-synthesizing activity, can protect cells from oxidative stress by reducing caspase 3 activity during apoptosis induced by oxidative stress. Also protects against amyloid-beta peptide-induced apoptosis.</text>
</comment>
<keyword evidence="23" id="KW-0753">Steroid metabolism</keyword>
<evidence type="ECO:0000256" key="4">
    <source>
        <dbReference type="ARBA" id="ARBA00004389"/>
    </source>
</evidence>
<evidence type="ECO:0000256" key="8">
    <source>
        <dbReference type="ARBA" id="ARBA00022516"/>
    </source>
</evidence>
<evidence type="ECO:0000256" key="12">
    <source>
        <dbReference type="ARBA" id="ARBA00022729"/>
    </source>
</evidence>
<evidence type="ECO:0000256" key="24">
    <source>
        <dbReference type="ARBA" id="ARBA00051033"/>
    </source>
</evidence>
<evidence type="ECO:0000256" key="21">
    <source>
        <dbReference type="ARBA" id="ARBA00023140"/>
    </source>
</evidence>
<dbReference type="InterPro" id="IPR016164">
    <property type="entry name" value="FAD-linked_Oxase-like_C"/>
</dbReference>
<evidence type="ECO:0000313" key="31">
    <source>
        <dbReference type="EMBL" id="KAJ3639800.1"/>
    </source>
</evidence>
<evidence type="ECO:0000256" key="18">
    <source>
        <dbReference type="ARBA" id="ARBA00023034"/>
    </source>
</evidence>
<evidence type="ECO:0000256" key="26">
    <source>
        <dbReference type="ARBA" id="ARBA00056986"/>
    </source>
</evidence>
<keyword evidence="8" id="KW-0444">Lipid biosynthesis</keyword>
<evidence type="ECO:0000256" key="25">
    <source>
        <dbReference type="ARBA" id="ARBA00052927"/>
    </source>
</evidence>
<comment type="catalytic activity">
    <reaction evidence="25">
        <text>5alpha-cholest-8-en-3beta-ol + NADP(+) = zymosterol + NADPH + H(+)</text>
        <dbReference type="Rhea" id="RHEA:36399"/>
        <dbReference type="ChEBI" id="CHEBI:15378"/>
        <dbReference type="ChEBI" id="CHEBI:16608"/>
        <dbReference type="ChEBI" id="CHEBI:18252"/>
        <dbReference type="ChEBI" id="CHEBI:57783"/>
        <dbReference type="ChEBI" id="CHEBI:58349"/>
        <dbReference type="EC" id="1.3.1.72"/>
    </reaction>
    <physiologicalReaction direction="right-to-left" evidence="25">
        <dbReference type="Rhea" id="RHEA:36401"/>
    </physiologicalReaction>
</comment>
<dbReference type="PROSITE" id="PS51387">
    <property type="entry name" value="FAD_PCMH"/>
    <property type="match status" value="1"/>
</dbReference>
<dbReference type="GO" id="GO:0005789">
    <property type="term" value="C:endoplasmic reticulum membrane"/>
    <property type="evidence" value="ECO:0007669"/>
    <property type="project" value="UniProtKB-SubCell"/>
</dbReference>
<keyword evidence="17" id="KW-0560">Oxidoreductase</keyword>
<dbReference type="EMBL" id="JALNTZ010000010">
    <property type="protein sequence ID" value="KAJ3639800.1"/>
    <property type="molecule type" value="Genomic_DNA"/>
</dbReference>
<evidence type="ECO:0000256" key="19">
    <source>
        <dbReference type="ARBA" id="ARBA00023098"/>
    </source>
</evidence>
<evidence type="ECO:0000256" key="11">
    <source>
        <dbReference type="ARBA" id="ARBA00022692"/>
    </source>
</evidence>
<comment type="subcellular location">
    <subcellularLocation>
        <location evidence="4">Endoplasmic reticulum membrane</location>
        <topology evidence="4">Single-pass membrane protein</topology>
    </subcellularLocation>
    <subcellularLocation>
        <location evidence="2">Golgi apparatus membrane</location>
        <topology evidence="2">Single-pass membrane protein</topology>
    </subcellularLocation>
    <subcellularLocation>
        <location evidence="3">Peroxisome</location>
    </subcellularLocation>
</comment>
<comment type="cofactor">
    <cofactor evidence="1">
        <name>FAD</name>
        <dbReference type="ChEBI" id="CHEBI:57692"/>
    </cofactor>
</comment>
<organism evidence="31 32">
    <name type="scientific">Zophobas morio</name>
    <dbReference type="NCBI Taxonomy" id="2755281"/>
    <lineage>
        <taxon>Eukaryota</taxon>
        <taxon>Metazoa</taxon>
        <taxon>Ecdysozoa</taxon>
        <taxon>Arthropoda</taxon>
        <taxon>Hexapoda</taxon>
        <taxon>Insecta</taxon>
        <taxon>Pterygota</taxon>
        <taxon>Neoptera</taxon>
        <taxon>Endopterygota</taxon>
        <taxon>Coleoptera</taxon>
        <taxon>Polyphaga</taxon>
        <taxon>Cucujiformia</taxon>
        <taxon>Tenebrionidae</taxon>
        <taxon>Zophobas</taxon>
    </lineage>
</organism>
<dbReference type="FunFam" id="3.30.465.10:FF:000032">
    <property type="entry name" value="Delta(24)-sterol reductase"/>
    <property type="match status" value="1"/>
</dbReference>
<comment type="catalytic activity">
    <reaction evidence="24">
        <text>lanosterol + NADPH + H(+) = 24,25-dihydrolanosterol + NADP(+)</text>
        <dbReference type="Rhea" id="RHEA:33919"/>
        <dbReference type="ChEBI" id="CHEBI:15378"/>
        <dbReference type="ChEBI" id="CHEBI:16521"/>
        <dbReference type="ChEBI" id="CHEBI:28113"/>
        <dbReference type="ChEBI" id="CHEBI:57783"/>
        <dbReference type="ChEBI" id="CHEBI:58349"/>
    </reaction>
    <physiologicalReaction direction="left-to-right" evidence="24">
        <dbReference type="Rhea" id="RHEA:33920"/>
    </physiologicalReaction>
</comment>
<evidence type="ECO:0000256" key="9">
    <source>
        <dbReference type="ARBA" id="ARBA00022548"/>
    </source>
</evidence>